<protein>
    <submittedName>
        <fullName evidence="1">12278_t:CDS:1</fullName>
    </submittedName>
</protein>
<name>A0A9N9CJV3_9GLOM</name>
<feature type="non-terminal residue" evidence="1">
    <location>
        <position position="1"/>
    </location>
</feature>
<reference evidence="1" key="1">
    <citation type="submission" date="2021-06" db="EMBL/GenBank/DDBJ databases">
        <authorList>
            <person name="Kallberg Y."/>
            <person name="Tangrot J."/>
            <person name="Rosling A."/>
        </authorList>
    </citation>
    <scope>NUCLEOTIDE SEQUENCE</scope>
    <source>
        <strain evidence="1">MA453B</strain>
    </source>
</reference>
<sequence length="75" mass="9069">TITFAERKPKDLEHRHWTELIILKQLQTDPDLKQKFKQSHFNIVQYLEGKDTKAIKEELELRIQKIKEKHFNDLG</sequence>
<evidence type="ECO:0000313" key="2">
    <source>
        <dbReference type="Proteomes" id="UP000789405"/>
    </source>
</evidence>
<evidence type="ECO:0000313" key="1">
    <source>
        <dbReference type="EMBL" id="CAG8605891.1"/>
    </source>
</evidence>
<dbReference type="Proteomes" id="UP000789405">
    <property type="component" value="Unassembled WGS sequence"/>
</dbReference>
<keyword evidence="2" id="KW-1185">Reference proteome</keyword>
<dbReference type="EMBL" id="CAJVPY010003932">
    <property type="protein sequence ID" value="CAG8605891.1"/>
    <property type="molecule type" value="Genomic_DNA"/>
</dbReference>
<gene>
    <name evidence="1" type="ORF">DERYTH_LOCUS7883</name>
</gene>
<dbReference type="AlphaFoldDB" id="A0A9N9CJV3"/>
<organism evidence="1 2">
    <name type="scientific">Dentiscutata erythropus</name>
    <dbReference type="NCBI Taxonomy" id="1348616"/>
    <lineage>
        <taxon>Eukaryota</taxon>
        <taxon>Fungi</taxon>
        <taxon>Fungi incertae sedis</taxon>
        <taxon>Mucoromycota</taxon>
        <taxon>Glomeromycotina</taxon>
        <taxon>Glomeromycetes</taxon>
        <taxon>Diversisporales</taxon>
        <taxon>Gigasporaceae</taxon>
        <taxon>Dentiscutata</taxon>
    </lineage>
</organism>
<comment type="caution">
    <text evidence="1">The sequence shown here is derived from an EMBL/GenBank/DDBJ whole genome shotgun (WGS) entry which is preliminary data.</text>
</comment>
<accession>A0A9N9CJV3</accession>
<proteinExistence type="predicted"/>